<dbReference type="AlphaFoldDB" id="A0A0F9AP20"/>
<reference evidence="1" key="1">
    <citation type="journal article" date="2015" name="Nature">
        <title>Complex archaea that bridge the gap between prokaryotes and eukaryotes.</title>
        <authorList>
            <person name="Spang A."/>
            <person name="Saw J.H."/>
            <person name="Jorgensen S.L."/>
            <person name="Zaremba-Niedzwiedzka K."/>
            <person name="Martijn J."/>
            <person name="Lind A.E."/>
            <person name="van Eijk R."/>
            <person name="Schleper C."/>
            <person name="Guy L."/>
            <person name="Ettema T.J."/>
        </authorList>
    </citation>
    <scope>NUCLEOTIDE SEQUENCE</scope>
</reference>
<dbReference type="EMBL" id="LAZR01041769">
    <property type="protein sequence ID" value="KKL11155.1"/>
    <property type="molecule type" value="Genomic_DNA"/>
</dbReference>
<protein>
    <submittedName>
        <fullName evidence="1">Uncharacterized protein</fullName>
    </submittedName>
</protein>
<feature type="non-terminal residue" evidence="1">
    <location>
        <position position="1"/>
    </location>
</feature>
<sequence>GSIYSLTNAMDVGSNILWGEEDADQATGFRVQQINDKVAVRFQEGSGMLDRPYFYEARTYYDALSAGYLTIAQRVTGDAATTDCPTDYAVAGMVKKLALAYRMKQPYDIEFWNNLLGQAQVVLNRQEREHGPLPKAHKERGRDIVVPQFRI</sequence>
<comment type="caution">
    <text evidence="1">The sequence shown here is derived from an EMBL/GenBank/DDBJ whole genome shotgun (WGS) entry which is preliminary data.</text>
</comment>
<evidence type="ECO:0000313" key="1">
    <source>
        <dbReference type="EMBL" id="KKL11155.1"/>
    </source>
</evidence>
<proteinExistence type="predicted"/>
<name>A0A0F9AP20_9ZZZZ</name>
<accession>A0A0F9AP20</accession>
<organism evidence="1">
    <name type="scientific">marine sediment metagenome</name>
    <dbReference type="NCBI Taxonomy" id="412755"/>
    <lineage>
        <taxon>unclassified sequences</taxon>
        <taxon>metagenomes</taxon>
        <taxon>ecological metagenomes</taxon>
    </lineage>
</organism>
<gene>
    <name evidence="1" type="ORF">LCGC14_2548660</name>
</gene>